<dbReference type="GO" id="GO:0009117">
    <property type="term" value="P:nucleotide metabolic process"/>
    <property type="evidence" value="ECO:0007669"/>
    <property type="project" value="TreeGrafter"/>
</dbReference>
<proteinExistence type="predicted"/>
<dbReference type="PANTHER" id="PTHR46648">
    <property type="entry name" value="HIT FAMILY PROTEIN 1"/>
    <property type="match status" value="1"/>
</dbReference>
<reference evidence="4" key="2">
    <citation type="submission" date="2020-02" db="EMBL/GenBank/DDBJ databases">
        <authorList>
            <person name="Littmann E."/>
            <person name="Sorbara M."/>
        </authorList>
    </citation>
    <scope>NUCLEOTIDE SEQUENCE</scope>
    <source>
        <strain evidence="4">MSK.1.17</strain>
    </source>
</reference>
<dbReference type="Proteomes" id="UP001299608">
    <property type="component" value="Unassembled WGS sequence"/>
</dbReference>
<dbReference type="EMBL" id="JAKNGE010000038">
    <property type="protein sequence ID" value="MCG4748482.1"/>
    <property type="molecule type" value="Genomic_DNA"/>
</dbReference>
<dbReference type="GO" id="GO:0003824">
    <property type="term" value="F:catalytic activity"/>
    <property type="evidence" value="ECO:0007669"/>
    <property type="project" value="InterPro"/>
</dbReference>
<accession>A0AAX1SH16</accession>
<feature type="domain" description="HIT" evidence="2">
    <location>
        <begin position="11"/>
        <end position="114"/>
    </location>
</feature>
<dbReference type="InterPro" id="IPR036265">
    <property type="entry name" value="HIT-like_sf"/>
</dbReference>
<dbReference type="Proteomes" id="UP000669239">
    <property type="component" value="Unassembled WGS sequence"/>
</dbReference>
<reference evidence="4 5" key="1">
    <citation type="journal article" date="2020" name="Cell Host Microbe">
        <title>Functional and Genomic Variation between Human-Derived Isolates of Lachnospiraceae Reveals Inter- and Intra-Species Diversity.</title>
        <authorList>
            <person name="Sorbara M.T."/>
            <person name="Littmann E.R."/>
            <person name="Fontana E."/>
            <person name="Moody T.U."/>
            <person name="Kohout C.E."/>
            <person name="Gjonbalaj M."/>
            <person name="Eaton V."/>
            <person name="Seok R."/>
            <person name="Leiner I.M."/>
            <person name="Pamer E.G."/>
        </authorList>
    </citation>
    <scope>NUCLEOTIDE SEQUENCE [LARGE SCALE GENOMIC DNA]</scope>
    <source>
        <strain evidence="4 5">MSK.1.17</strain>
    </source>
</reference>
<dbReference type="InterPro" id="IPR011146">
    <property type="entry name" value="HIT-like"/>
</dbReference>
<comment type="caution">
    <text evidence="3">The sequence shown here is derived from an EMBL/GenBank/DDBJ whole genome shotgun (WGS) entry which is preliminary data.</text>
</comment>
<sequence length="143" mass="16370">MEEMVKDTNCAYCMQGGLVAKFGYPVCEMKTGFLYIFKEQSKKGRVILAHKKHVSELIDLTDEERNDYFAEIAQVSRAVHKVFNPDKVNYGAYGDTGCHLHFHIVPKYKGGEEWGGTFEMNSGKTMLRDEEYEEMAEALRKAL</sequence>
<evidence type="ECO:0000313" key="5">
    <source>
        <dbReference type="Proteomes" id="UP000669239"/>
    </source>
</evidence>
<protein>
    <submittedName>
        <fullName evidence="3">HIT family protein</fullName>
    </submittedName>
</protein>
<dbReference type="Pfam" id="PF01230">
    <property type="entry name" value="HIT"/>
    <property type="match status" value="1"/>
</dbReference>
<organism evidence="3 6">
    <name type="scientific">Enterocloster aldenensis</name>
    <dbReference type="NCBI Taxonomy" id="358742"/>
    <lineage>
        <taxon>Bacteria</taxon>
        <taxon>Bacillati</taxon>
        <taxon>Bacillota</taxon>
        <taxon>Clostridia</taxon>
        <taxon>Lachnospirales</taxon>
        <taxon>Lachnospiraceae</taxon>
        <taxon>Enterocloster</taxon>
    </lineage>
</organism>
<dbReference type="RefSeq" id="WP_117560724.1">
    <property type="nucleotide sequence ID" value="NZ_BAABZL010000001.1"/>
</dbReference>
<dbReference type="GeneID" id="97207580"/>
<evidence type="ECO:0000313" key="6">
    <source>
        <dbReference type="Proteomes" id="UP001299608"/>
    </source>
</evidence>
<dbReference type="EMBL" id="JAAITT010000068">
    <property type="protein sequence ID" value="NSJ52365.1"/>
    <property type="molecule type" value="Genomic_DNA"/>
</dbReference>
<reference evidence="3" key="3">
    <citation type="submission" date="2022-01" db="EMBL/GenBank/DDBJ databases">
        <title>Collection of gut derived symbiotic bacterial strains cultured from healthy donors.</title>
        <authorList>
            <person name="Lin H."/>
            <person name="Kohout C."/>
            <person name="Waligurski E."/>
            <person name="Pamer E.G."/>
        </authorList>
    </citation>
    <scope>NUCLEOTIDE SEQUENCE</scope>
    <source>
        <strain evidence="3">DFI.6.55</strain>
    </source>
</reference>
<dbReference type="PANTHER" id="PTHR46648:SF1">
    <property type="entry name" value="ADENOSINE 5'-MONOPHOSPHORAMIDASE HNT1"/>
    <property type="match status" value="1"/>
</dbReference>
<evidence type="ECO:0000256" key="1">
    <source>
        <dbReference type="PROSITE-ProRule" id="PRU00464"/>
    </source>
</evidence>
<dbReference type="PROSITE" id="PS51084">
    <property type="entry name" value="HIT_2"/>
    <property type="match status" value="1"/>
</dbReference>
<dbReference type="Gene3D" id="3.30.428.10">
    <property type="entry name" value="HIT-like"/>
    <property type="match status" value="1"/>
</dbReference>
<dbReference type="AlphaFoldDB" id="A0AAX1SH16"/>
<dbReference type="InterPro" id="IPR001310">
    <property type="entry name" value="Histidine_triad_HIT"/>
</dbReference>
<gene>
    <name evidence="4" type="ORF">G5B36_27315</name>
    <name evidence="3" type="ORF">L0N08_23990</name>
</gene>
<dbReference type="SUPFAM" id="SSF54197">
    <property type="entry name" value="HIT-like"/>
    <property type="match status" value="1"/>
</dbReference>
<evidence type="ECO:0000313" key="3">
    <source>
        <dbReference type="EMBL" id="MCG4748482.1"/>
    </source>
</evidence>
<feature type="short sequence motif" description="Histidine triad motif" evidence="1">
    <location>
        <begin position="99"/>
        <end position="103"/>
    </location>
</feature>
<keyword evidence="5" id="KW-1185">Reference proteome</keyword>
<name>A0AAX1SH16_9FIRM</name>
<evidence type="ECO:0000259" key="2">
    <source>
        <dbReference type="PROSITE" id="PS51084"/>
    </source>
</evidence>
<evidence type="ECO:0000313" key="4">
    <source>
        <dbReference type="EMBL" id="NSJ52365.1"/>
    </source>
</evidence>